<accession>A0A445MAZ2</accession>
<feature type="domain" description="DUF668" evidence="2">
    <location>
        <begin position="460"/>
        <end position="551"/>
    </location>
</feature>
<evidence type="ECO:0000256" key="1">
    <source>
        <dbReference type="SAM" id="MobiDB-lite"/>
    </source>
</evidence>
<evidence type="ECO:0008006" key="5">
    <source>
        <dbReference type="Google" id="ProtNLM"/>
    </source>
</evidence>
<dbReference type="Pfam" id="PF05003">
    <property type="entry name" value="DUF668"/>
    <property type="match status" value="1"/>
</dbReference>
<dbReference type="Proteomes" id="UP000290560">
    <property type="component" value="Unassembled WGS sequence"/>
</dbReference>
<dbReference type="Pfam" id="PF11961">
    <property type="entry name" value="DUF3475"/>
    <property type="match status" value="1"/>
</dbReference>
<feature type="region of interest" description="Disordered" evidence="1">
    <location>
        <begin position="358"/>
        <end position="379"/>
    </location>
</feature>
<feature type="non-terminal residue" evidence="4">
    <location>
        <position position="1"/>
    </location>
</feature>
<reference evidence="4" key="1">
    <citation type="journal article" date="2018" name="Data Brief">
        <title>Genome sequence data from 17 accessions of Ensete ventricosum, a staple food crop for millions in Ethiopia.</title>
        <authorList>
            <person name="Yemataw Z."/>
            <person name="Muzemil S."/>
            <person name="Ambachew D."/>
            <person name="Tripathi L."/>
            <person name="Tesfaye K."/>
            <person name="Chala A."/>
            <person name="Farbos A."/>
            <person name="O'Neill P."/>
            <person name="Moore K."/>
            <person name="Grant M."/>
            <person name="Studholme D.J."/>
        </authorList>
    </citation>
    <scope>NUCLEOTIDE SEQUENCE [LARGE SCALE GENOMIC DNA]</scope>
    <source>
        <tissue evidence="4">Leaf</tissue>
    </source>
</reference>
<evidence type="ECO:0000313" key="4">
    <source>
        <dbReference type="EMBL" id="RZR71435.1"/>
    </source>
</evidence>
<protein>
    <recommendedName>
        <fullName evidence="5">DUF668 domain-containing protein</fullName>
    </recommendedName>
</protein>
<dbReference type="GO" id="GO:0045927">
    <property type="term" value="P:positive regulation of growth"/>
    <property type="evidence" value="ECO:0007669"/>
    <property type="project" value="InterPro"/>
</dbReference>
<dbReference type="PANTHER" id="PTHR31371:SF20">
    <property type="entry name" value="OS12G0146500 PROTEIN"/>
    <property type="match status" value="1"/>
</dbReference>
<sequence>SKAYHYAKTQLKAYIDSTIQGTRGPDGGGEKGEQRTVAEPKSVEAFGAGQLRNLPRALGSMRKVAPESWLGRMGLVRGGERRKGGAAEPAKAATVGVLTFEVAGLMSKAIQLWHALADDRVARLDDEVLRLEGVRELVSDDREFLLALALAEMTDAIGSLARAVARLGRRCCDPALQRFDAAYADLVKTRADDPRGFEHAGRKMEGKVKKMERFVAASADLHNELEVLAELEQGLRRMLANPDASGHRQGSVDDFKNKVLWQRQQVKELRQASLWEAPYDFVVRLLGRSLFSIVGRMRQVFRFQFEEEDRGNPGARLARCHSMAGFMQLPVHSSHLDAVHMFASLPTTIINRREFAGQRLPATTGSPPSPARKRQNSRTRWLVRRGPFGDCLVGGDKPAVLPRCIPKETALRKSIVTPLALDRADGASAEANHEGDMVDINLFLSMIEPRFQLLIAPASTLGGAALALHYANVIIVIERLAACPHLIGPNARDDLYNMLTTSIKAALRAKIRTYAKTTASSVSDRVLAAEWSAAVRKKLEWLAPLAHNMCRWHSERSFERQGLASSSTVLLLQTLYFADQKKTEDAITELLVDLNHLWRVIHEGLERRNHD</sequence>
<dbReference type="PANTHER" id="PTHR31371">
    <property type="entry name" value="BNAC09G50660D PROTEIN"/>
    <property type="match status" value="1"/>
</dbReference>
<name>A0A445MAZ2_ENSVE</name>
<proteinExistence type="predicted"/>
<dbReference type="AlphaFoldDB" id="A0A445MAZ2"/>
<evidence type="ECO:0000259" key="2">
    <source>
        <dbReference type="Pfam" id="PF05003"/>
    </source>
</evidence>
<dbReference type="InterPro" id="IPR021864">
    <property type="entry name" value="DUF3475"/>
</dbReference>
<feature type="domain" description="DUF3475" evidence="3">
    <location>
        <begin position="97"/>
        <end position="153"/>
    </location>
</feature>
<dbReference type="InterPro" id="IPR007700">
    <property type="entry name" value="DUF668"/>
</dbReference>
<evidence type="ECO:0000259" key="3">
    <source>
        <dbReference type="Pfam" id="PF11961"/>
    </source>
</evidence>
<dbReference type="EMBL" id="KV875531">
    <property type="protein sequence ID" value="RZR71435.1"/>
    <property type="molecule type" value="Genomic_DNA"/>
</dbReference>
<feature type="compositionally biased region" description="Basic and acidic residues" evidence="1">
    <location>
        <begin position="28"/>
        <end position="38"/>
    </location>
</feature>
<feature type="region of interest" description="Disordered" evidence="1">
    <location>
        <begin position="17"/>
        <end position="38"/>
    </location>
</feature>
<organism evidence="4">
    <name type="scientific">Ensete ventricosum</name>
    <name type="common">Abyssinian banana</name>
    <name type="synonym">Musa ensete</name>
    <dbReference type="NCBI Taxonomy" id="4639"/>
    <lineage>
        <taxon>Eukaryota</taxon>
        <taxon>Viridiplantae</taxon>
        <taxon>Streptophyta</taxon>
        <taxon>Embryophyta</taxon>
        <taxon>Tracheophyta</taxon>
        <taxon>Spermatophyta</taxon>
        <taxon>Magnoliopsida</taxon>
        <taxon>Liliopsida</taxon>
        <taxon>Zingiberales</taxon>
        <taxon>Musaceae</taxon>
        <taxon>Ensete</taxon>
    </lineage>
</organism>
<gene>
    <name evidence="4" type="ORF">BHM03_00005049</name>
</gene>